<evidence type="ECO:0000256" key="1">
    <source>
        <dbReference type="ARBA" id="ARBA00022614"/>
    </source>
</evidence>
<dbReference type="OrthoDB" id="1394818at2759"/>
<dbReference type="HOGENOM" id="CLU_006272_0_0_1"/>
<dbReference type="OMA" id="VRPYLWD"/>
<feature type="region of interest" description="Disordered" evidence="3">
    <location>
        <begin position="575"/>
        <end position="606"/>
    </location>
</feature>
<feature type="compositionally biased region" description="Low complexity" evidence="3">
    <location>
        <begin position="711"/>
        <end position="725"/>
    </location>
</feature>
<feature type="compositionally biased region" description="Polar residues" evidence="3">
    <location>
        <begin position="737"/>
        <end position="748"/>
    </location>
</feature>
<dbReference type="GO" id="GO:0005737">
    <property type="term" value="C:cytoplasm"/>
    <property type="evidence" value="ECO:0007669"/>
    <property type="project" value="TreeGrafter"/>
</dbReference>
<evidence type="ECO:0008006" key="6">
    <source>
        <dbReference type="Google" id="ProtNLM"/>
    </source>
</evidence>
<dbReference type="SUPFAM" id="SSF52075">
    <property type="entry name" value="Outer arm dynein light chain 1"/>
    <property type="match status" value="1"/>
</dbReference>
<feature type="region of interest" description="Disordered" evidence="3">
    <location>
        <begin position="800"/>
        <end position="829"/>
    </location>
</feature>
<gene>
    <name evidence="4" type="ORF">BN946_scf185002.g78</name>
</gene>
<dbReference type="SMART" id="SM00369">
    <property type="entry name" value="LRR_TYP"/>
    <property type="match status" value="3"/>
</dbReference>
<feature type="compositionally biased region" description="Pro residues" evidence="3">
    <location>
        <begin position="471"/>
        <end position="484"/>
    </location>
</feature>
<evidence type="ECO:0000256" key="3">
    <source>
        <dbReference type="SAM" id="MobiDB-lite"/>
    </source>
</evidence>
<feature type="compositionally biased region" description="Polar residues" evidence="3">
    <location>
        <begin position="452"/>
        <end position="463"/>
    </location>
</feature>
<proteinExistence type="predicted"/>
<keyword evidence="1" id="KW-0433">Leucine-rich repeat</keyword>
<dbReference type="Pfam" id="PF10428">
    <property type="entry name" value="SOG2"/>
    <property type="match status" value="1"/>
</dbReference>
<dbReference type="AlphaFoldDB" id="A0A060SKF1"/>
<dbReference type="STRING" id="5643.A0A060SKF1"/>
<dbReference type="PROSITE" id="PS51450">
    <property type="entry name" value="LRR"/>
    <property type="match status" value="1"/>
</dbReference>
<dbReference type="InterPro" id="IPR019487">
    <property type="entry name" value="RAM_signalling_pathway_SOG2"/>
</dbReference>
<dbReference type="Gene3D" id="3.80.10.10">
    <property type="entry name" value="Ribonuclease Inhibitor"/>
    <property type="match status" value="1"/>
</dbReference>
<dbReference type="Proteomes" id="UP000029665">
    <property type="component" value="Unassembled WGS sequence"/>
</dbReference>
<dbReference type="InterPro" id="IPR001611">
    <property type="entry name" value="Leu-rich_rpt"/>
</dbReference>
<dbReference type="PANTHER" id="PTHR48051">
    <property type="match status" value="1"/>
</dbReference>
<dbReference type="EMBL" id="CCBP010000118">
    <property type="protein sequence ID" value="CDO72893.1"/>
    <property type="molecule type" value="Genomic_DNA"/>
</dbReference>
<evidence type="ECO:0000313" key="4">
    <source>
        <dbReference type="EMBL" id="CDO72893.1"/>
    </source>
</evidence>
<sequence>MAFSLLSRLRYLVLKNNNFSVFPDVLTIMPSLEILDISRNKIKRLPSEPGSLVNLRVFSLAKNKLHRLPPYLARFRQLSILKVDQNPLEWPPPLVLETPKNLDEPHVMSEWIRRLQTWLEDHSTGVGERKDSDDSVLSDQGKDYSFSPRSYLDPFVSRAARKGISRSPSRSPEASISPRDESALTNGAAHTNHTRLPSQPNGASGSRVPLRAPSVKKSLPDLRPTRLQLPNGSHRAATASADHLPSMHRPFHSITDDPVSASPISIDRPIPSMDTERNSYFRRLSTLSAATISKAIPEALLTVVDAVRGILFALSQIYQTLQHYTVYAIDERLSAVLQKVLGPASTYMSQLIQALDRFDSVSRRALPIPSICRAVVESCRDNVTVFSKAVGMLALQLKVLAKHDDVRYTRQMLMVLYCAMAEIAAAWQSMRSQIDAVRPYLWDARPPLSSKSYGSKTPTLRTTASADKPRPPASAPPTASPTFPPLQETPSRAHLRTTATQRSLDLGKSHISRRHAGSFSLKDVQIGKMLPSYVDVPPPPFPPALNGGAFQHSTPTQPVRTMRRLVLPLGQQGHDLQIGSHSRQGSQSSLLAPSNSSPQLGGNLSGSSTLVDKEVIGAMKAAVEAAPEIWQLMDEMLASEDSHAGEGSKSGGREEFREMLARAKDVTERLRQSIAAVQEVAHSHAVDGKALHDDAHIFVKTVIQLSNVLKTRGTTVPPPSSSSTPPSVPRPGAAATVQPNLGSSSALSSTLRTKMVRLTNATQEFVMLLHVSSFSPAPTPGLRSYSPMVGIGAHASPLPTPLPAMEDGRLGSNLSRARSANPPAGSKLL</sequence>
<reference evidence="4" key="1">
    <citation type="submission" date="2014-01" db="EMBL/GenBank/DDBJ databases">
        <title>The genome of the white-rot fungus Pycnoporus cinnabarinus: a basidiomycete model with a versatile arsenal for lignocellulosic biomass breakdown.</title>
        <authorList>
            <person name="Levasseur A."/>
            <person name="Lomascolo A."/>
            <person name="Ruiz-Duenas F.J."/>
            <person name="Uzan E."/>
            <person name="Piumi F."/>
            <person name="Kues U."/>
            <person name="Ram A.F.J."/>
            <person name="Murat C."/>
            <person name="Haon M."/>
            <person name="Benoit I."/>
            <person name="Arfi Y."/>
            <person name="Chevret D."/>
            <person name="Drula E."/>
            <person name="Kwon M.J."/>
            <person name="Gouret P."/>
            <person name="Lesage-Meessen L."/>
            <person name="Lombard V."/>
            <person name="Mariette J."/>
            <person name="Noirot C."/>
            <person name="Park J."/>
            <person name="Patyshakuliyeva A."/>
            <person name="Wieneger R.A.B."/>
            <person name="Wosten H.A.B."/>
            <person name="Martin F."/>
            <person name="Coutinho P.M."/>
            <person name="de Vries R."/>
            <person name="Martinez A.T."/>
            <person name="Klopp C."/>
            <person name="Pontarotti P."/>
            <person name="Henrissat B."/>
            <person name="Record E."/>
        </authorList>
    </citation>
    <scope>NUCLEOTIDE SEQUENCE [LARGE SCALE GENOMIC DNA]</scope>
    <source>
        <strain evidence="4">BRFM137</strain>
    </source>
</reference>
<feature type="compositionally biased region" description="Basic and acidic residues" evidence="3">
    <location>
        <begin position="123"/>
        <end position="133"/>
    </location>
</feature>
<dbReference type="InterPro" id="IPR050216">
    <property type="entry name" value="LRR_domain-containing"/>
</dbReference>
<accession>A0A060SKF1</accession>
<dbReference type="PANTHER" id="PTHR48051:SF46">
    <property type="entry name" value="LEUCINE RICH REPEAT-CONTAINING DOMAIN PROTEIN"/>
    <property type="match status" value="1"/>
</dbReference>
<protein>
    <recommendedName>
        <fullName evidence="6">RAM signaling network component</fullName>
    </recommendedName>
</protein>
<keyword evidence="2" id="KW-0677">Repeat</keyword>
<name>A0A060SKF1_PYCCI</name>
<keyword evidence="5" id="KW-1185">Reference proteome</keyword>
<feature type="region of interest" description="Disordered" evidence="3">
    <location>
        <begin position="452"/>
        <end position="493"/>
    </location>
</feature>
<feature type="region of interest" description="Disordered" evidence="3">
    <location>
        <begin position="711"/>
        <end position="748"/>
    </location>
</feature>
<feature type="compositionally biased region" description="Polar residues" evidence="3">
    <location>
        <begin position="190"/>
        <end position="204"/>
    </location>
</feature>
<comment type="caution">
    <text evidence="4">The sequence shown here is derived from an EMBL/GenBank/DDBJ whole genome shotgun (WGS) entry which is preliminary data.</text>
</comment>
<evidence type="ECO:0000313" key="5">
    <source>
        <dbReference type="Proteomes" id="UP000029665"/>
    </source>
</evidence>
<feature type="region of interest" description="Disordered" evidence="3">
    <location>
        <begin position="190"/>
        <end position="233"/>
    </location>
</feature>
<feature type="compositionally biased region" description="Low complexity" evidence="3">
    <location>
        <begin position="586"/>
        <end position="600"/>
    </location>
</feature>
<dbReference type="InterPro" id="IPR032675">
    <property type="entry name" value="LRR_dom_sf"/>
</dbReference>
<feature type="region of interest" description="Disordered" evidence="3">
    <location>
        <begin position="162"/>
        <end position="181"/>
    </location>
</feature>
<organism evidence="4 5">
    <name type="scientific">Pycnoporus cinnabarinus</name>
    <name type="common">Cinnabar-red polypore</name>
    <name type="synonym">Trametes cinnabarina</name>
    <dbReference type="NCBI Taxonomy" id="5643"/>
    <lineage>
        <taxon>Eukaryota</taxon>
        <taxon>Fungi</taxon>
        <taxon>Dikarya</taxon>
        <taxon>Basidiomycota</taxon>
        <taxon>Agaricomycotina</taxon>
        <taxon>Agaricomycetes</taxon>
        <taxon>Polyporales</taxon>
        <taxon>Polyporaceae</taxon>
        <taxon>Trametes</taxon>
    </lineage>
</organism>
<feature type="region of interest" description="Disordered" evidence="3">
    <location>
        <begin position="123"/>
        <end position="143"/>
    </location>
</feature>
<dbReference type="InterPro" id="IPR003591">
    <property type="entry name" value="Leu-rich_rpt_typical-subtyp"/>
</dbReference>
<evidence type="ECO:0000256" key="2">
    <source>
        <dbReference type="ARBA" id="ARBA00022737"/>
    </source>
</evidence>